<dbReference type="AlphaFoldDB" id="A0A8H5AV78"/>
<proteinExistence type="predicted"/>
<evidence type="ECO:0000313" key="3">
    <source>
        <dbReference type="EMBL" id="KAF5311511.1"/>
    </source>
</evidence>
<evidence type="ECO:0000313" key="4">
    <source>
        <dbReference type="Proteomes" id="UP000541558"/>
    </source>
</evidence>
<feature type="region of interest" description="Disordered" evidence="1">
    <location>
        <begin position="145"/>
        <end position="166"/>
    </location>
</feature>
<evidence type="ECO:0000256" key="1">
    <source>
        <dbReference type="SAM" id="MobiDB-lite"/>
    </source>
</evidence>
<comment type="caution">
    <text evidence="3">The sequence shown here is derived from an EMBL/GenBank/DDBJ whole genome shotgun (WGS) entry which is preliminary data.</text>
</comment>
<reference evidence="3 4" key="1">
    <citation type="journal article" date="2020" name="ISME J.">
        <title>Uncovering the hidden diversity of litter-decomposition mechanisms in mushroom-forming fungi.</title>
        <authorList>
            <person name="Floudas D."/>
            <person name="Bentzer J."/>
            <person name="Ahren D."/>
            <person name="Johansson T."/>
            <person name="Persson P."/>
            <person name="Tunlid A."/>
        </authorList>
    </citation>
    <scope>NUCLEOTIDE SEQUENCE [LARGE SCALE GENOMIC DNA]</scope>
    <source>
        <strain evidence="3 4">CBS 175.51</strain>
    </source>
</reference>
<accession>A0A8H5AV78</accession>
<keyword evidence="2" id="KW-0732">Signal</keyword>
<protein>
    <submittedName>
        <fullName evidence="3">Uncharacterized protein</fullName>
    </submittedName>
</protein>
<organism evidence="3 4">
    <name type="scientific">Ephemerocybe angulata</name>
    <dbReference type="NCBI Taxonomy" id="980116"/>
    <lineage>
        <taxon>Eukaryota</taxon>
        <taxon>Fungi</taxon>
        <taxon>Dikarya</taxon>
        <taxon>Basidiomycota</taxon>
        <taxon>Agaricomycotina</taxon>
        <taxon>Agaricomycetes</taxon>
        <taxon>Agaricomycetidae</taxon>
        <taxon>Agaricales</taxon>
        <taxon>Agaricineae</taxon>
        <taxon>Psathyrellaceae</taxon>
        <taxon>Ephemerocybe</taxon>
    </lineage>
</organism>
<gene>
    <name evidence="3" type="ORF">D9611_011531</name>
</gene>
<dbReference type="Proteomes" id="UP000541558">
    <property type="component" value="Unassembled WGS sequence"/>
</dbReference>
<feature type="chain" id="PRO_5034016559" evidence="2">
    <location>
        <begin position="27"/>
        <end position="277"/>
    </location>
</feature>
<evidence type="ECO:0000256" key="2">
    <source>
        <dbReference type="SAM" id="SignalP"/>
    </source>
</evidence>
<feature type="signal peptide" evidence="2">
    <location>
        <begin position="1"/>
        <end position="26"/>
    </location>
</feature>
<keyword evidence="4" id="KW-1185">Reference proteome</keyword>
<sequence>MGLASLFVRNSLAVITSLAWLEKVSAQACDCQGAIATLYDGSTTCNPANRAKSCTWMIPNRCCTDTRGINPPTYIYYHSVSMYGIEDLPDGDAGWSMGLDTSRCMRTIPKHGNGCLNQGGAKTVASAGWDFCKDWPSVCPPGRYSNVTSGEPQPLPTADGSPIQRGCQETVSPDVVYIREKTGEAGRPFAESALYKLNAFGDVVDLDTLVVREGKISLFKEYIELHGDGLSGRQMEAMRVLAEEDAKQGALSDVMEKYLTDDLSLLGSKRCHSTIVV</sequence>
<dbReference type="OrthoDB" id="2818403at2759"/>
<name>A0A8H5AV78_9AGAR</name>
<dbReference type="EMBL" id="JAACJK010000226">
    <property type="protein sequence ID" value="KAF5311511.1"/>
    <property type="molecule type" value="Genomic_DNA"/>
</dbReference>